<evidence type="ECO:0000313" key="1">
    <source>
        <dbReference type="EMBL" id="BAT77507.1"/>
    </source>
</evidence>
<organism evidence="1 2">
    <name type="scientific">Vigna angularis var. angularis</name>
    <dbReference type="NCBI Taxonomy" id="157739"/>
    <lineage>
        <taxon>Eukaryota</taxon>
        <taxon>Viridiplantae</taxon>
        <taxon>Streptophyta</taxon>
        <taxon>Embryophyta</taxon>
        <taxon>Tracheophyta</taxon>
        <taxon>Spermatophyta</taxon>
        <taxon>Magnoliopsida</taxon>
        <taxon>eudicotyledons</taxon>
        <taxon>Gunneridae</taxon>
        <taxon>Pentapetalae</taxon>
        <taxon>rosids</taxon>
        <taxon>fabids</taxon>
        <taxon>Fabales</taxon>
        <taxon>Fabaceae</taxon>
        <taxon>Papilionoideae</taxon>
        <taxon>50 kb inversion clade</taxon>
        <taxon>NPAAA clade</taxon>
        <taxon>indigoferoid/millettioid clade</taxon>
        <taxon>Phaseoleae</taxon>
        <taxon>Vigna</taxon>
    </lineage>
</organism>
<reference evidence="1 2" key="1">
    <citation type="journal article" date="2015" name="Sci. Rep.">
        <title>The power of single molecule real-time sequencing technology in the de novo assembly of a eukaryotic genome.</title>
        <authorList>
            <person name="Sakai H."/>
            <person name="Naito K."/>
            <person name="Ogiso-Tanaka E."/>
            <person name="Takahashi Y."/>
            <person name="Iseki K."/>
            <person name="Muto C."/>
            <person name="Satou K."/>
            <person name="Teruya K."/>
            <person name="Shiroma A."/>
            <person name="Shimoji M."/>
            <person name="Hirano T."/>
            <person name="Itoh T."/>
            <person name="Kaga A."/>
            <person name="Tomooka N."/>
        </authorList>
    </citation>
    <scope>NUCLEOTIDE SEQUENCE [LARGE SCALE GENOMIC DNA]</scope>
    <source>
        <strain evidence="2">cv. Shumari</strain>
    </source>
</reference>
<dbReference type="EMBL" id="AP015035">
    <property type="protein sequence ID" value="BAT77507.1"/>
    <property type="molecule type" value="Genomic_DNA"/>
</dbReference>
<evidence type="ECO:0000313" key="2">
    <source>
        <dbReference type="Proteomes" id="UP000291084"/>
    </source>
</evidence>
<feature type="non-terminal residue" evidence="1">
    <location>
        <position position="1"/>
    </location>
</feature>
<evidence type="ECO:0008006" key="3">
    <source>
        <dbReference type="Google" id="ProtNLM"/>
    </source>
</evidence>
<gene>
    <name evidence="1" type="primary">Vigan.02G008900</name>
    <name evidence="1" type="ORF">VIGAN_02008900</name>
</gene>
<accession>A0A0S3RA39</accession>
<protein>
    <recommendedName>
        <fullName evidence="3">GAG-pre-integrase domain-containing protein</fullName>
    </recommendedName>
</protein>
<proteinExistence type="predicted"/>
<keyword evidence="2" id="KW-1185">Reference proteome</keyword>
<dbReference type="Proteomes" id="UP000291084">
    <property type="component" value="Chromosome 2"/>
</dbReference>
<dbReference type="AlphaFoldDB" id="A0A0S3RA39"/>
<name>A0A0S3RA39_PHAAN</name>
<sequence length="126" mass="13897">ELWHKRLGHCHLERMLKIKKNDMSTGPQRTPSLQGRERAVEVLKCNGGEKLVEGPATPTNPSPPNSLLMENTSTPHHQALIRPKTFISRTPSSSDGLNFTISASHGPCLIQCLRETPFPRPPSLTG</sequence>